<dbReference type="FunFam" id="3.40.50.620:FF:000021">
    <property type="entry name" value="Riboflavin biosynthesis protein"/>
    <property type="match status" value="1"/>
</dbReference>
<evidence type="ECO:0000256" key="8">
    <source>
        <dbReference type="ARBA" id="ARBA00022777"/>
    </source>
</evidence>
<dbReference type="InterPro" id="IPR014729">
    <property type="entry name" value="Rossmann-like_a/b/a_fold"/>
</dbReference>
<evidence type="ECO:0000256" key="6">
    <source>
        <dbReference type="ARBA" id="ARBA00022695"/>
    </source>
</evidence>
<dbReference type="AlphaFoldDB" id="A0A0D1L9Y8"/>
<keyword evidence="10 14" id="KW-0067">ATP-binding</keyword>
<dbReference type="PANTHER" id="PTHR22749:SF6">
    <property type="entry name" value="RIBOFLAVIN KINASE"/>
    <property type="match status" value="1"/>
</dbReference>
<dbReference type="InterPro" id="IPR015865">
    <property type="entry name" value="Riboflavin_kinase_bac/euk"/>
</dbReference>
<evidence type="ECO:0000256" key="7">
    <source>
        <dbReference type="ARBA" id="ARBA00022741"/>
    </source>
</evidence>
<dbReference type="GO" id="GO:0009398">
    <property type="term" value="P:FMN biosynthetic process"/>
    <property type="evidence" value="ECO:0007669"/>
    <property type="project" value="UniProtKB-UniRule"/>
</dbReference>
<dbReference type="PANTHER" id="PTHR22749">
    <property type="entry name" value="RIBOFLAVIN KINASE/FMN ADENYLYLTRANSFERASE"/>
    <property type="match status" value="1"/>
</dbReference>
<dbReference type="InterPro" id="IPR023468">
    <property type="entry name" value="Riboflavin_kinase"/>
</dbReference>
<evidence type="ECO:0000313" key="16">
    <source>
        <dbReference type="EMBL" id="KIU12681.1"/>
    </source>
</evidence>
<keyword evidence="11" id="KW-0511">Multifunctional enzyme</keyword>
<sequence>MKTIHITHPHHLIKEEQAKSVMALGYFDGVHLGHQKVIGTAKQIAEEKGLTLAVMTFHPHPSHVLGRDKEPKDLITPLEDKINQIEQLGTEVLYVVKFNEVFASLSPKQFIDQYIIGLNVQHAVAGFDFTYGKYGKGTMETMPDDLDGKAGCTMVEKLTEQDKKISSSYIRTALQNGDVELANVLLGQPYFIKGIVIHGDKRGRTIGFPTANVGLNNSYIVPPTGVYAVKAEVNGEVYNGVCNIGYKPTFYEKRPEQPSIEVNLFDFDQEVYGAAIKIEWYKRIRSERKFNGIKELTEQIEKDKQEAISYFSNLRK</sequence>
<dbReference type="InterPro" id="IPR002606">
    <property type="entry name" value="Riboflavin_kinase_bac"/>
</dbReference>
<evidence type="ECO:0000256" key="13">
    <source>
        <dbReference type="ARBA" id="ARBA00049494"/>
    </source>
</evidence>
<comment type="catalytic activity">
    <reaction evidence="13 14">
        <text>FMN + ATP + H(+) = FAD + diphosphate</text>
        <dbReference type="Rhea" id="RHEA:17237"/>
        <dbReference type="ChEBI" id="CHEBI:15378"/>
        <dbReference type="ChEBI" id="CHEBI:30616"/>
        <dbReference type="ChEBI" id="CHEBI:33019"/>
        <dbReference type="ChEBI" id="CHEBI:57692"/>
        <dbReference type="ChEBI" id="CHEBI:58210"/>
        <dbReference type="EC" id="2.7.7.2"/>
    </reaction>
</comment>
<dbReference type="NCBIfam" id="NF004161">
    <property type="entry name" value="PRK05627.1-4"/>
    <property type="match status" value="1"/>
</dbReference>
<evidence type="ECO:0000256" key="10">
    <source>
        <dbReference type="ARBA" id="ARBA00022840"/>
    </source>
</evidence>
<evidence type="ECO:0000256" key="11">
    <source>
        <dbReference type="ARBA" id="ARBA00023268"/>
    </source>
</evidence>
<dbReference type="SUPFAM" id="SSF82114">
    <property type="entry name" value="Riboflavin kinase-like"/>
    <property type="match status" value="1"/>
</dbReference>
<dbReference type="EMBL" id="CP120576">
    <property type="protein sequence ID" value="WEY83708.1"/>
    <property type="molecule type" value="Genomic_DNA"/>
</dbReference>
<dbReference type="InterPro" id="IPR004821">
    <property type="entry name" value="Cyt_trans-like"/>
</dbReference>
<evidence type="ECO:0000256" key="1">
    <source>
        <dbReference type="ARBA" id="ARBA00004726"/>
    </source>
</evidence>
<keyword evidence="9 14" id="KW-0274">FAD</keyword>
<comment type="pathway">
    <text evidence="1 14">Cofactor biosynthesis; FAD biosynthesis; FAD from FMN: step 1/1.</text>
</comment>
<dbReference type="GO" id="GO:0005524">
    <property type="term" value="F:ATP binding"/>
    <property type="evidence" value="ECO:0007669"/>
    <property type="project" value="UniProtKB-UniRule"/>
</dbReference>
<keyword evidence="4 14" id="KW-0288">FMN</keyword>
<dbReference type="UniPathway" id="UPA00277">
    <property type="reaction ID" value="UER00407"/>
</dbReference>
<accession>A0A0D1L9Y8</accession>
<dbReference type="EC" id="2.7.7.2" evidence="14"/>
<dbReference type="NCBIfam" id="NF004162">
    <property type="entry name" value="PRK05627.1-5"/>
    <property type="match status" value="1"/>
</dbReference>
<dbReference type="NCBIfam" id="TIGR00083">
    <property type="entry name" value="ribF"/>
    <property type="match status" value="1"/>
</dbReference>
<dbReference type="SUPFAM" id="SSF52374">
    <property type="entry name" value="Nucleotidylyl transferase"/>
    <property type="match status" value="1"/>
</dbReference>
<keyword evidence="8 14" id="KW-0418">Kinase</keyword>
<evidence type="ECO:0000259" key="15">
    <source>
        <dbReference type="SMART" id="SM00904"/>
    </source>
</evidence>
<dbReference type="Pfam" id="PF01687">
    <property type="entry name" value="Flavokinase"/>
    <property type="match status" value="1"/>
</dbReference>
<name>A0A0D1L9Y8_BACIU</name>
<dbReference type="NCBIfam" id="TIGR00125">
    <property type="entry name" value="cyt_tran_rel"/>
    <property type="match status" value="1"/>
</dbReference>
<evidence type="ECO:0000256" key="14">
    <source>
        <dbReference type="PIRNR" id="PIRNR004491"/>
    </source>
</evidence>
<reference evidence="16 18" key="1">
    <citation type="submission" date="2014-12" db="EMBL/GenBank/DDBJ databases">
        <title>Comparative genome analysis of Bacillus coagulans HM-08, Clostridium butyricum HM-68, Bacillus subtilis HM-66 and Bacillus licheniformis BL-09.</title>
        <authorList>
            <person name="Zhang H."/>
        </authorList>
    </citation>
    <scope>NUCLEOTIDE SEQUENCE [LARGE SCALE GENOMIC DNA]</scope>
    <source>
        <strain evidence="16 18">HM-66</strain>
    </source>
</reference>
<proteinExistence type="inferred from homology"/>
<keyword evidence="6 14" id="KW-0548">Nucleotidyltransferase</keyword>
<dbReference type="PIRSF" id="PIRSF004491">
    <property type="entry name" value="FAD_Synth"/>
    <property type="match status" value="1"/>
</dbReference>
<dbReference type="CDD" id="cd02064">
    <property type="entry name" value="FAD_synthetase_N"/>
    <property type="match status" value="1"/>
</dbReference>
<comment type="catalytic activity">
    <reaction evidence="12 14">
        <text>riboflavin + ATP = FMN + ADP + H(+)</text>
        <dbReference type="Rhea" id="RHEA:14357"/>
        <dbReference type="ChEBI" id="CHEBI:15378"/>
        <dbReference type="ChEBI" id="CHEBI:30616"/>
        <dbReference type="ChEBI" id="CHEBI:57986"/>
        <dbReference type="ChEBI" id="CHEBI:58210"/>
        <dbReference type="ChEBI" id="CHEBI:456216"/>
        <dbReference type="EC" id="2.7.1.26"/>
    </reaction>
</comment>
<organism evidence="16 18">
    <name type="scientific">Bacillus subtilis</name>
    <dbReference type="NCBI Taxonomy" id="1423"/>
    <lineage>
        <taxon>Bacteria</taxon>
        <taxon>Bacillati</taxon>
        <taxon>Bacillota</taxon>
        <taxon>Bacilli</taxon>
        <taxon>Bacillales</taxon>
        <taxon>Bacillaceae</taxon>
        <taxon>Bacillus</taxon>
    </lineage>
</organism>
<keyword evidence="7 14" id="KW-0547">Nucleotide-binding</keyword>
<dbReference type="SMART" id="SM00904">
    <property type="entry name" value="Flavokinase"/>
    <property type="match status" value="1"/>
</dbReference>
<evidence type="ECO:0000313" key="18">
    <source>
        <dbReference type="Proteomes" id="UP000032247"/>
    </source>
</evidence>
<comment type="pathway">
    <text evidence="2 14">Cofactor biosynthesis; FMN biosynthesis; FMN from riboflavin (ATP route): step 1/1.</text>
</comment>
<dbReference type="Pfam" id="PF06574">
    <property type="entry name" value="FAD_syn"/>
    <property type="match status" value="1"/>
</dbReference>
<dbReference type="InterPro" id="IPR023465">
    <property type="entry name" value="Riboflavin_kinase_dom_sf"/>
</dbReference>
<keyword evidence="5 14" id="KW-0808">Transferase</keyword>
<dbReference type="Proteomes" id="UP001214898">
    <property type="component" value="Chromosome"/>
</dbReference>
<dbReference type="Gene3D" id="3.40.50.620">
    <property type="entry name" value="HUPs"/>
    <property type="match status" value="1"/>
</dbReference>
<keyword evidence="3 14" id="KW-0285">Flavoprotein</keyword>
<protein>
    <recommendedName>
        <fullName evidence="14">Riboflavin biosynthesis protein</fullName>
    </recommendedName>
    <domain>
        <recommendedName>
            <fullName evidence="14">Riboflavin kinase</fullName>
            <ecNumber evidence="14">2.7.1.26</ecNumber>
        </recommendedName>
        <alternativeName>
            <fullName evidence="14">Flavokinase</fullName>
        </alternativeName>
    </domain>
    <domain>
        <recommendedName>
            <fullName evidence="14">FMN adenylyltransferase</fullName>
            <ecNumber evidence="14">2.7.7.2</ecNumber>
        </recommendedName>
        <alternativeName>
            <fullName evidence="14">FAD pyrophosphorylase</fullName>
        </alternativeName>
        <alternativeName>
            <fullName evidence="14">FAD synthase</fullName>
        </alternativeName>
    </domain>
</protein>
<reference evidence="17" key="2">
    <citation type="submission" date="2023-03" db="EMBL/GenBank/DDBJ databases">
        <title>Complete genome sequences of 52 Bacillus and Priestia strains isolated from West-African fermentations and 26 reference strains from the DSMZ collection.</title>
        <authorList>
            <person name="Wiedenbein E.S."/>
            <person name="Canoy T.S."/>
            <person name="Hui Y."/>
            <person name="Parkouda C."/>
            <person name="Dawende C."/>
            <person name="Ametefe E."/>
            <person name="Jespersen L."/>
            <person name="Nielsen D.S."/>
        </authorList>
    </citation>
    <scope>NUCLEOTIDE SEQUENCE</scope>
    <source>
        <strain evidence="17">PRO56</strain>
    </source>
</reference>
<dbReference type="FunFam" id="2.40.30.30:FF:000004">
    <property type="entry name" value="Riboflavin biosynthesis protein"/>
    <property type="match status" value="1"/>
</dbReference>
<dbReference type="GO" id="GO:0009231">
    <property type="term" value="P:riboflavin biosynthetic process"/>
    <property type="evidence" value="ECO:0007669"/>
    <property type="project" value="InterPro"/>
</dbReference>
<dbReference type="GO" id="GO:0003919">
    <property type="term" value="F:FMN adenylyltransferase activity"/>
    <property type="evidence" value="ECO:0007669"/>
    <property type="project" value="UniProtKB-UniRule"/>
</dbReference>
<evidence type="ECO:0000256" key="3">
    <source>
        <dbReference type="ARBA" id="ARBA00022630"/>
    </source>
</evidence>
<dbReference type="STRING" id="483913.AN935_08690"/>
<dbReference type="EMBL" id="JXBC01000002">
    <property type="protein sequence ID" value="KIU12681.1"/>
    <property type="molecule type" value="Genomic_DNA"/>
</dbReference>
<evidence type="ECO:0000313" key="17">
    <source>
        <dbReference type="EMBL" id="WEY83708.1"/>
    </source>
</evidence>
<dbReference type="Gene3D" id="2.40.30.30">
    <property type="entry name" value="Riboflavin kinase-like"/>
    <property type="match status" value="1"/>
</dbReference>
<dbReference type="Proteomes" id="UP000032247">
    <property type="component" value="Unassembled WGS sequence"/>
</dbReference>
<gene>
    <name evidence="17" type="primary">ribF</name>
    <name evidence="17" type="ORF">P5633_15285</name>
    <name evidence="16" type="ORF">SC09_Contig19orf01221</name>
</gene>
<comment type="similarity">
    <text evidence="14">Belongs to the ribF family.</text>
</comment>
<evidence type="ECO:0000256" key="5">
    <source>
        <dbReference type="ARBA" id="ARBA00022679"/>
    </source>
</evidence>
<feature type="domain" description="Riboflavin kinase" evidence="15">
    <location>
        <begin position="185"/>
        <end position="312"/>
    </location>
</feature>
<evidence type="ECO:0000256" key="9">
    <source>
        <dbReference type="ARBA" id="ARBA00022827"/>
    </source>
</evidence>
<dbReference type="GO" id="GO:0008531">
    <property type="term" value="F:riboflavin kinase activity"/>
    <property type="evidence" value="ECO:0007669"/>
    <property type="project" value="UniProtKB-UniRule"/>
</dbReference>
<dbReference type="EC" id="2.7.1.26" evidence="14"/>
<dbReference type="GO" id="GO:0006747">
    <property type="term" value="P:FAD biosynthetic process"/>
    <property type="evidence" value="ECO:0007669"/>
    <property type="project" value="UniProtKB-UniRule"/>
</dbReference>
<dbReference type="UniPathway" id="UPA00276">
    <property type="reaction ID" value="UER00406"/>
</dbReference>
<evidence type="ECO:0000256" key="2">
    <source>
        <dbReference type="ARBA" id="ARBA00005201"/>
    </source>
</evidence>
<dbReference type="InterPro" id="IPR015864">
    <property type="entry name" value="FAD_synthase"/>
</dbReference>
<evidence type="ECO:0000256" key="12">
    <source>
        <dbReference type="ARBA" id="ARBA00047880"/>
    </source>
</evidence>
<dbReference type="PATRIC" id="fig|1423.173.peg.1560"/>
<evidence type="ECO:0000256" key="4">
    <source>
        <dbReference type="ARBA" id="ARBA00022643"/>
    </source>
</evidence>